<keyword evidence="1" id="KW-0479">Metal-binding</keyword>
<dbReference type="PROSITE" id="PS50158">
    <property type="entry name" value="ZF_CCHC"/>
    <property type="match status" value="1"/>
</dbReference>
<keyword evidence="5" id="KW-1185">Reference proteome</keyword>
<keyword evidence="1" id="KW-0862">Zinc</keyword>
<feature type="region of interest" description="Disordered" evidence="2">
    <location>
        <begin position="162"/>
        <end position="188"/>
    </location>
</feature>
<dbReference type="GO" id="GO:0003676">
    <property type="term" value="F:nucleic acid binding"/>
    <property type="evidence" value="ECO:0007669"/>
    <property type="project" value="InterPro"/>
</dbReference>
<feature type="compositionally biased region" description="Basic and acidic residues" evidence="2">
    <location>
        <begin position="178"/>
        <end position="188"/>
    </location>
</feature>
<feature type="domain" description="CCHC-type" evidence="3">
    <location>
        <begin position="22"/>
        <end position="37"/>
    </location>
</feature>
<evidence type="ECO:0000313" key="5">
    <source>
        <dbReference type="Proteomes" id="UP000886595"/>
    </source>
</evidence>
<dbReference type="GO" id="GO:0008270">
    <property type="term" value="F:zinc ion binding"/>
    <property type="evidence" value="ECO:0007669"/>
    <property type="project" value="UniProtKB-KW"/>
</dbReference>
<dbReference type="AlphaFoldDB" id="A0A8X7Q6R9"/>
<dbReference type="SUPFAM" id="SSF57756">
    <property type="entry name" value="Retrovirus zinc finger-like domains"/>
    <property type="match status" value="1"/>
</dbReference>
<reference evidence="4 5" key="1">
    <citation type="submission" date="2020-02" db="EMBL/GenBank/DDBJ databases">
        <authorList>
            <person name="Ma Q."/>
            <person name="Huang Y."/>
            <person name="Song X."/>
            <person name="Pei D."/>
        </authorList>
    </citation>
    <scope>NUCLEOTIDE SEQUENCE [LARGE SCALE GENOMIC DNA]</scope>
    <source>
        <strain evidence="4">Sxm20200214</strain>
        <tissue evidence="4">Leaf</tissue>
    </source>
</reference>
<gene>
    <name evidence="4" type="ORF">Bca52824_071222</name>
</gene>
<proteinExistence type="predicted"/>
<dbReference type="OrthoDB" id="10509347at2759"/>
<dbReference type="InterPro" id="IPR036875">
    <property type="entry name" value="Znf_CCHC_sf"/>
</dbReference>
<name>A0A8X7Q6R9_BRACI</name>
<evidence type="ECO:0000259" key="3">
    <source>
        <dbReference type="PROSITE" id="PS50158"/>
    </source>
</evidence>
<evidence type="ECO:0000256" key="2">
    <source>
        <dbReference type="SAM" id="MobiDB-lite"/>
    </source>
</evidence>
<accession>A0A8X7Q6R9</accession>
<sequence>MNFNFQGKDTLVEYSYPWLPNKCTYCGKWGHLARVCRGKKIADETMEEEELVKTSRGIDSVKGSVEVVKTVSSEGRDVPVDVAGAVDSVMGSEKEKVIGVAGKQVDKLAGSVEREKGSCGKDNTKTHRIDKEKVWMEISRKVSRTPIKSKQLEFEQVSILSKSRFSRSGTDEEEGEIPETKDDNGGRK</sequence>
<dbReference type="InterPro" id="IPR001878">
    <property type="entry name" value="Znf_CCHC"/>
</dbReference>
<organism evidence="4 5">
    <name type="scientific">Brassica carinata</name>
    <name type="common">Ethiopian mustard</name>
    <name type="synonym">Abyssinian cabbage</name>
    <dbReference type="NCBI Taxonomy" id="52824"/>
    <lineage>
        <taxon>Eukaryota</taxon>
        <taxon>Viridiplantae</taxon>
        <taxon>Streptophyta</taxon>
        <taxon>Embryophyta</taxon>
        <taxon>Tracheophyta</taxon>
        <taxon>Spermatophyta</taxon>
        <taxon>Magnoliopsida</taxon>
        <taxon>eudicotyledons</taxon>
        <taxon>Gunneridae</taxon>
        <taxon>Pentapetalae</taxon>
        <taxon>rosids</taxon>
        <taxon>malvids</taxon>
        <taxon>Brassicales</taxon>
        <taxon>Brassicaceae</taxon>
        <taxon>Brassiceae</taxon>
        <taxon>Brassica</taxon>
    </lineage>
</organism>
<protein>
    <recommendedName>
        <fullName evidence="3">CCHC-type domain-containing protein</fullName>
    </recommendedName>
</protein>
<keyword evidence="1" id="KW-0863">Zinc-finger</keyword>
<dbReference type="Proteomes" id="UP000886595">
    <property type="component" value="Unassembled WGS sequence"/>
</dbReference>
<evidence type="ECO:0000313" key="4">
    <source>
        <dbReference type="EMBL" id="KAG2264143.1"/>
    </source>
</evidence>
<dbReference type="EMBL" id="JAAMPC010000014">
    <property type="protein sequence ID" value="KAG2264143.1"/>
    <property type="molecule type" value="Genomic_DNA"/>
</dbReference>
<evidence type="ECO:0000256" key="1">
    <source>
        <dbReference type="PROSITE-ProRule" id="PRU00047"/>
    </source>
</evidence>
<comment type="caution">
    <text evidence="4">The sequence shown here is derived from an EMBL/GenBank/DDBJ whole genome shotgun (WGS) entry which is preliminary data.</text>
</comment>